<comment type="subcellular location">
    <subcellularLocation>
        <location evidence="2">Nucleus</location>
        <location evidence="2">Nucleolus</location>
    </subcellularLocation>
</comment>
<keyword evidence="7 14" id="KW-0347">Helicase</keyword>
<keyword evidence="4" id="KW-0698">rRNA processing</keyword>
<evidence type="ECO:0000256" key="1">
    <source>
        <dbReference type="ARBA" id="ARBA00003706"/>
    </source>
</evidence>
<keyword evidence="20" id="KW-1185">Reference proteome</keyword>
<evidence type="ECO:0000256" key="6">
    <source>
        <dbReference type="ARBA" id="ARBA00022801"/>
    </source>
</evidence>
<dbReference type="GO" id="GO:0006364">
    <property type="term" value="P:rRNA processing"/>
    <property type="evidence" value="ECO:0007669"/>
    <property type="project" value="UniProtKB-KW"/>
</dbReference>
<evidence type="ECO:0000256" key="12">
    <source>
        <dbReference type="ARBA" id="ARBA00047984"/>
    </source>
</evidence>
<comment type="similarity">
    <text evidence="11">Belongs to the DEAD box helicase family. DDX31/DBP7 subfamily.</text>
</comment>
<evidence type="ECO:0000256" key="4">
    <source>
        <dbReference type="ARBA" id="ARBA00022552"/>
    </source>
</evidence>
<feature type="domain" description="Helicase C-terminal" evidence="17">
    <location>
        <begin position="441"/>
        <end position="637"/>
    </location>
</feature>
<dbReference type="AlphaFoldDB" id="A0AAN7ZXP7"/>
<feature type="region of interest" description="Disordered" evidence="15">
    <location>
        <begin position="12"/>
        <end position="103"/>
    </location>
</feature>
<evidence type="ECO:0000256" key="15">
    <source>
        <dbReference type="SAM" id="MobiDB-lite"/>
    </source>
</evidence>
<keyword evidence="5 14" id="KW-0547">Nucleotide-binding</keyword>
<evidence type="ECO:0000259" key="16">
    <source>
        <dbReference type="PROSITE" id="PS51192"/>
    </source>
</evidence>
<dbReference type="CDD" id="cd17949">
    <property type="entry name" value="DEADc_DDX31"/>
    <property type="match status" value="1"/>
</dbReference>
<keyword evidence="10" id="KW-0539">Nucleus</keyword>
<evidence type="ECO:0000256" key="3">
    <source>
        <dbReference type="ARBA" id="ARBA00022517"/>
    </source>
</evidence>
<dbReference type="GO" id="GO:0005524">
    <property type="term" value="F:ATP binding"/>
    <property type="evidence" value="ECO:0007669"/>
    <property type="project" value="UniProtKB-UniRule"/>
</dbReference>
<dbReference type="InterPro" id="IPR014014">
    <property type="entry name" value="RNA_helicase_DEAD_Q_motif"/>
</dbReference>
<comment type="caution">
    <text evidence="19">The sequence shown here is derived from an EMBL/GenBank/DDBJ whole genome shotgun (WGS) entry which is preliminary data.</text>
</comment>
<dbReference type="PROSITE" id="PS51192">
    <property type="entry name" value="HELICASE_ATP_BIND_1"/>
    <property type="match status" value="1"/>
</dbReference>
<feature type="compositionally biased region" description="Polar residues" evidence="15">
    <location>
        <begin position="19"/>
        <end position="28"/>
    </location>
</feature>
<feature type="compositionally biased region" description="Polar residues" evidence="15">
    <location>
        <begin position="86"/>
        <end position="95"/>
    </location>
</feature>
<evidence type="ECO:0000313" key="20">
    <source>
        <dbReference type="Proteomes" id="UP001306508"/>
    </source>
</evidence>
<dbReference type="SMART" id="SM00490">
    <property type="entry name" value="HELICc"/>
    <property type="match status" value="1"/>
</dbReference>
<keyword evidence="6 14" id="KW-0378">Hydrolase</keyword>
<feature type="domain" description="Helicase ATP-binding" evidence="16">
    <location>
        <begin position="209"/>
        <end position="403"/>
    </location>
</feature>
<feature type="domain" description="DEAD-box RNA helicase Q" evidence="18">
    <location>
        <begin position="173"/>
        <end position="202"/>
    </location>
</feature>
<evidence type="ECO:0000256" key="11">
    <source>
        <dbReference type="ARBA" id="ARBA00037933"/>
    </source>
</evidence>
<evidence type="ECO:0000256" key="10">
    <source>
        <dbReference type="ARBA" id="ARBA00023242"/>
    </source>
</evidence>
<dbReference type="PANTHER" id="PTHR24031">
    <property type="entry name" value="RNA HELICASE"/>
    <property type="match status" value="1"/>
</dbReference>
<evidence type="ECO:0000256" key="2">
    <source>
        <dbReference type="ARBA" id="ARBA00004604"/>
    </source>
</evidence>
<comment type="function">
    <text evidence="14">RNA helicase.</text>
</comment>
<evidence type="ECO:0000256" key="9">
    <source>
        <dbReference type="ARBA" id="ARBA00022884"/>
    </source>
</evidence>
<dbReference type="SMART" id="SM00487">
    <property type="entry name" value="DEXDc"/>
    <property type="match status" value="1"/>
</dbReference>
<dbReference type="EMBL" id="JAWIZZ010000047">
    <property type="protein sequence ID" value="KAK5779536.1"/>
    <property type="molecule type" value="Genomic_DNA"/>
</dbReference>
<dbReference type="InterPro" id="IPR027417">
    <property type="entry name" value="P-loop_NTPase"/>
</dbReference>
<proteinExistence type="inferred from homology"/>
<keyword evidence="9 14" id="KW-0694">RNA-binding</keyword>
<organism evidence="19 20">
    <name type="scientific">Arxiozyma heterogenica</name>
    <dbReference type="NCBI Taxonomy" id="278026"/>
    <lineage>
        <taxon>Eukaryota</taxon>
        <taxon>Fungi</taxon>
        <taxon>Dikarya</taxon>
        <taxon>Ascomycota</taxon>
        <taxon>Saccharomycotina</taxon>
        <taxon>Saccharomycetes</taxon>
        <taxon>Saccharomycetales</taxon>
        <taxon>Saccharomycetaceae</taxon>
        <taxon>Arxiozyma</taxon>
    </lineage>
</organism>
<evidence type="ECO:0000256" key="7">
    <source>
        <dbReference type="ARBA" id="ARBA00022806"/>
    </source>
</evidence>
<dbReference type="CDD" id="cd18787">
    <property type="entry name" value="SF2_C_DEAD"/>
    <property type="match status" value="1"/>
</dbReference>
<reference evidence="20" key="1">
    <citation type="submission" date="2023-07" db="EMBL/GenBank/DDBJ databases">
        <title>A draft genome of Kazachstania heterogenica Y-27499.</title>
        <authorList>
            <person name="Donic C."/>
            <person name="Kralova J.S."/>
            <person name="Fidel L."/>
            <person name="Ben-Dor S."/>
            <person name="Jung S."/>
        </authorList>
    </citation>
    <scope>NUCLEOTIDE SEQUENCE [LARGE SCALE GENOMIC DNA]</scope>
    <source>
        <strain evidence="20">Y27499</strain>
    </source>
</reference>
<evidence type="ECO:0000256" key="13">
    <source>
        <dbReference type="PROSITE-ProRule" id="PRU00552"/>
    </source>
</evidence>
<dbReference type="Pfam" id="PF13959">
    <property type="entry name" value="CTE_SPB4"/>
    <property type="match status" value="1"/>
</dbReference>
<dbReference type="InterPro" id="IPR025313">
    <property type="entry name" value="SPB4-like_CTE"/>
</dbReference>
<name>A0AAN7ZXP7_9SACH</name>
<dbReference type="PROSITE" id="PS51195">
    <property type="entry name" value="Q_MOTIF"/>
    <property type="match status" value="1"/>
</dbReference>
<dbReference type="GO" id="GO:0003723">
    <property type="term" value="F:RNA binding"/>
    <property type="evidence" value="ECO:0007669"/>
    <property type="project" value="UniProtKB-UniRule"/>
</dbReference>
<dbReference type="Pfam" id="PF00270">
    <property type="entry name" value="DEAD"/>
    <property type="match status" value="1"/>
</dbReference>
<dbReference type="InterPro" id="IPR014001">
    <property type="entry name" value="Helicase_ATP-bd"/>
</dbReference>
<comment type="catalytic activity">
    <reaction evidence="12 14">
        <text>ATP + H2O = ADP + phosphate + H(+)</text>
        <dbReference type="Rhea" id="RHEA:13065"/>
        <dbReference type="ChEBI" id="CHEBI:15377"/>
        <dbReference type="ChEBI" id="CHEBI:15378"/>
        <dbReference type="ChEBI" id="CHEBI:30616"/>
        <dbReference type="ChEBI" id="CHEBI:43474"/>
        <dbReference type="ChEBI" id="CHEBI:456216"/>
        <dbReference type="EC" id="3.6.4.13"/>
    </reaction>
</comment>
<dbReference type="Gene3D" id="3.40.50.300">
    <property type="entry name" value="P-loop containing nucleotide triphosphate hydrolases"/>
    <property type="match status" value="2"/>
</dbReference>
<comment type="function">
    <text evidence="1">ATP-binding RNA helicase involved in the biogenesis of 60S ribosomal subunits and is required for the normal formation of 25S and 5.8S rRNAs.</text>
</comment>
<evidence type="ECO:0000256" key="8">
    <source>
        <dbReference type="ARBA" id="ARBA00022840"/>
    </source>
</evidence>
<accession>A0AAN7ZXP7</accession>
<evidence type="ECO:0000259" key="17">
    <source>
        <dbReference type="PROSITE" id="PS51194"/>
    </source>
</evidence>
<dbReference type="EC" id="3.6.4.13" evidence="14"/>
<dbReference type="GO" id="GO:0016787">
    <property type="term" value="F:hydrolase activity"/>
    <property type="evidence" value="ECO:0007669"/>
    <property type="project" value="UniProtKB-KW"/>
</dbReference>
<feature type="compositionally biased region" description="Basic residues" evidence="15">
    <location>
        <begin position="34"/>
        <end position="43"/>
    </location>
</feature>
<dbReference type="SUPFAM" id="SSF52540">
    <property type="entry name" value="P-loop containing nucleoside triphosphate hydrolases"/>
    <property type="match status" value="2"/>
</dbReference>
<dbReference type="GO" id="GO:0005730">
    <property type="term" value="C:nucleolus"/>
    <property type="evidence" value="ECO:0007669"/>
    <property type="project" value="UniProtKB-SubCell"/>
</dbReference>
<keyword evidence="3" id="KW-0690">Ribosome biogenesis</keyword>
<dbReference type="InterPro" id="IPR011545">
    <property type="entry name" value="DEAD/DEAH_box_helicase_dom"/>
</dbReference>
<dbReference type="GO" id="GO:0003724">
    <property type="term" value="F:RNA helicase activity"/>
    <property type="evidence" value="ECO:0007669"/>
    <property type="project" value="UniProtKB-EC"/>
</dbReference>
<comment type="domain">
    <text evidence="14">The Q motif is unique to and characteristic of the DEAD box family of RNA helicases and controls ATP binding and hydrolysis.</text>
</comment>
<dbReference type="FunFam" id="3.40.50.300:FF:002326">
    <property type="entry name" value="ATP-dependent RNA helicase DBP7"/>
    <property type="match status" value="1"/>
</dbReference>
<dbReference type="InterPro" id="IPR001650">
    <property type="entry name" value="Helicase_C-like"/>
</dbReference>
<dbReference type="Proteomes" id="UP001306508">
    <property type="component" value="Unassembled WGS sequence"/>
</dbReference>
<dbReference type="SMART" id="SM01178">
    <property type="entry name" value="DUF4217"/>
    <property type="match status" value="1"/>
</dbReference>
<protein>
    <recommendedName>
        <fullName evidence="14">ATP-dependent RNA helicase</fullName>
        <ecNumber evidence="14">3.6.4.13</ecNumber>
    </recommendedName>
</protein>
<dbReference type="Pfam" id="PF00271">
    <property type="entry name" value="Helicase_C"/>
    <property type="match status" value="1"/>
</dbReference>
<evidence type="ECO:0000313" key="19">
    <source>
        <dbReference type="EMBL" id="KAK5779536.1"/>
    </source>
</evidence>
<feature type="short sequence motif" description="Q motif" evidence="13">
    <location>
        <begin position="173"/>
        <end position="202"/>
    </location>
</feature>
<gene>
    <name evidence="19" type="ORF">RI543_003427</name>
</gene>
<evidence type="ECO:0000259" key="18">
    <source>
        <dbReference type="PROSITE" id="PS51195"/>
    </source>
</evidence>
<sequence>MDDDGMILNFVTHDHDTSQKTNQSNNRITGGRWKDRRKLRRQLNKQEKSTINKNTTNNKRSFEDYNSSVEKEKVDIENNYGDDNENSLTKPQTSNKKYKIQPTDSSNKLISNKMTKDLDKKLAKNNNQKTQLAKDQIVSSLFTSNRQIETSINPNAQDETIEINPSNAPLAGDNFGSFGTSETLIKHLKEKMRITKPTSIQKLVIPYLISSKNKENDLFIHAQTGSGKTLAFLLPVLSNLLTMNEHIDRTSGTFALIIAPTRELASQIYQVCLSLTQCCHYLVPCLLIGGERKKSEKARLRKGCNFIIGTPGRILDHLQNTKVIRNQLASSFRYVILDEGDKLMELGFEETLTEILNIIHDIKLDLKHFPKLPSRIVHILCSATTAGNVKKLGNVALKNYKLISNNTDKEDRSEISVAPDQLKQIVTIVPPKLRLVTLGAILSDLTRKIKESKKKDETVRTMVFLSCSDSVEFHFEAFTNMDSFCKNVIPDSVRQLTKGPNVLPCLDDESDPNVIFYKLHGSLSQQIRTSTLKHFATNNEATKGKHLIMFCTDVASRGLDLPHVGTVIEFDPPFSVEDHLHRIGRTARAGRSGESILFLLPGEEEGYLGHIKPYHPMGWKLLKFDQDILKPAFTSMHVERNDKKQYKDQKKEAVEWDTNATTWHLNMERRILEDDEFKNIAMKGYSSHIRAYTTHISSEKVYFNVKCLHLGHLAKSFGLRERPKAMGAQNKKQLINEDSVKQKNKKENAKDAMFKAARMIVNNTVSEFNY</sequence>
<evidence type="ECO:0000256" key="5">
    <source>
        <dbReference type="ARBA" id="ARBA00022741"/>
    </source>
</evidence>
<evidence type="ECO:0000256" key="14">
    <source>
        <dbReference type="RuleBase" id="RU365068"/>
    </source>
</evidence>
<dbReference type="PROSITE" id="PS51194">
    <property type="entry name" value="HELICASE_CTER"/>
    <property type="match status" value="1"/>
</dbReference>
<keyword evidence="8 14" id="KW-0067">ATP-binding</keyword>